<sequence>MNLLWVKRSPARRTSLAMVKRGWSRQRTETQIANQLTRCSLTGRRTWKLFSRWKRMSFDRFLPPKS</sequence>
<dbReference type="EMBL" id="GBXM01092599">
    <property type="protein sequence ID" value="JAH15978.1"/>
    <property type="molecule type" value="Transcribed_RNA"/>
</dbReference>
<reference evidence="1" key="1">
    <citation type="submission" date="2014-11" db="EMBL/GenBank/DDBJ databases">
        <authorList>
            <person name="Amaro Gonzalez C."/>
        </authorList>
    </citation>
    <scope>NUCLEOTIDE SEQUENCE</scope>
</reference>
<organism evidence="1">
    <name type="scientific">Anguilla anguilla</name>
    <name type="common">European freshwater eel</name>
    <name type="synonym">Muraena anguilla</name>
    <dbReference type="NCBI Taxonomy" id="7936"/>
    <lineage>
        <taxon>Eukaryota</taxon>
        <taxon>Metazoa</taxon>
        <taxon>Chordata</taxon>
        <taxon>Craniata</taxon>
        <taxon>Vertebrata</taxon>
        <taxon>Euteleostomi</taxon>
        <taxon>Actinopterygii</taxon>
        <taxon>Neopterygii</taxon>
        <taxon>Teleostei</taxon>
        <taxon>Anguilliformes</taxon>
        <taxon>Anguillidae</taxon>
        <taxon>Anguilla</taxon>
    </lineage>
</organism>
<reference evidence="1" key="2">
    <citation type="journal article" date="2015" name="Fish Shellfish Immunol.">
        <title>Early steps in the European eel (Anguilla anguilla)-Vibrio vulnificus interaction in the gills: Role of the RtxA13 toxin.</title>
        <authorList>
            <person name="Callol A."/>
            <person name="Pajuelo D."/>
            <person name="Ebbesson L."/>
            <person name="Teles M."/>
            <person name="MacKenzie S."/>
            <person name="Amaro C."/>
        </authorList>
    </citation>
    <scope>NUCLEOTIDE SEQUENCE</scope>
</reference>
<proteinExistence type="predicted"/>
<dbReference type="AlphaFoldDB" id="A0A0E9QIR5"/>
<protein>
    <submittedName>
        <fullName evidence="1">Uncharacterized protein</fullName>
    </submittedName>
</protein>
<accession>A0A0E9QIR5</accession>
<name>A0A0E9QIR5_ANGAN</name>
<evidence type="ECO:0000313" key="1">
    <source>
        <dbReference type="EMBL" id="JAH15978.1"/>
    </source>
</evidence>